<name>A0A6A5WEF3_9PLEO</name>
<evidence type="ECO:0000256" key="2">
    <source>
        <dbReference type="ARBA" id="ARBA00022527"/>
    </source>
</evidence>
<dbReference type="OrthoDB" id="4062651at2759"/>
<evidence type="ECO:0000256" key="5">
    <source>
        <dbReference type="ARBA" id="ARBA00022777"/>
    </source>
</evidence>
<proteinExistence type="inferred from homology"/>
<keyword evidence="6" id="KW-0067">ATP-binding</keyword>
<keyword evidence="4" id="KW-0547">Nucleotide-binding</keyword>
<organism evidence="8 9">
    <name type="scientific">Amniculicola lignicola CBS 123094</name>
    <dbReference type="NCBI Taxonomy" id="1392246"/>
    <lineage>
        <taxon>Eukaryota</taxon>
        <taxon>Fungi</taxon>
        <taxon>Dikarya</taxon>
        <taxon>Ascomycota</taxon>
        <taxon>Pezizomycotina</taxon>
        <taxon>Dothideomycetes</taxon>
        <taxon>Pleosporomycetidae</taxon>
        <taxon>Pleosporales</taxon>
        <taxon>Amniculicolaceae</taxon>
        <taxon>Amniculicola</taxon>
    </lineage>
</organism>
<dbReference type="InterPro" id="IPR008271">
    <property type="entry name" value="Ser/Thr_kinase_AS"/>
</dbReference>
<evidence type="ECO:0000313" key="8">
    <source>
        <dbReference type="EMBL" id="KAF1999478.1"/>
    </source>
</evidence>
<comment type="similarity">
    <text evidence="1">Belongs to the protein kinase superfamily. STE Ser/Thr protein kinase family. MAP kinase kinase kinase subfamily.</text>
</comment>
<reference evidence="8" key="1">
    <citation type="journal article" date="2020" name="Stud. Mycol.">
        <title>101 Dothideomycetes genomes: a test case for predicting lifestyles and emergence of pathogens.</title>
        <authorList>
            <person name="Haridas S."/>
            <person name="Albert R."/>
            <person name="Binder M."/>
            <person name="Bloem J."/>
            <person name="Labutti K."/>
            <person name="Salamov A."/>
            <person name="Andreopoulos B."/>
            <person name="Baker S."/>
            <person name="Barry K."/>
            <person name="Bills G."/>
            <person name="Bluhm B."/>
            <person name="Cannon C."/>
            <person name="Castanera R."/>
            <person name="Culley D."/>
            <person name="Daum C."/>
            <person name="Ezra D."/>
            <person name="Gonzalez J."/>
            <person name="Henrissat B."/>
            <person name="Kuo A."/>
            <person name="Liang C."/>
            <person name="Lipzen A."/>
            <person name="Lutzoni F."/>
            <person name="Magnuson J."/>
            <person name="Mondo S."/>
            <person name="Nolan M."/>
            <person name="Ohm R."/>
            <person name="Pangilinan J."/>
            <person name="Park H.-J."/>
            <person name="Ramirez L."/>
            <person name="Alfaro M."/>
            <person name="Sun H."/>
            <person name="Tritt A."/>
            <person name="Yoshinaga Y."/>
            <person name="Zwiers L.-H."/>
            <person name="Turgeon B."/>
            <person name="Goodwin S."/>
            <person name="Spatafora J."/>
            <person name="Crous P."/>
            <person name="Grigoriev I."/>
        </authorList>
    </citation>
    <scope>NUCLEOTIDE SEQUENCE</scope>
    <source>
        <strain evidence="8">CBS 123094</strain>
    </source>
</reference>
<dbReference type="AlphaFoldDB" id="A0A6A5WEF3"/>
<dbReference type="Pfam" id="PF00069">
    <property type="entry name" value="Pkinase"/>
    <property type="match status" value="1"/>
</dbReference>
<dbReference type="GO" id="GO:0005524">
    <property type="term" value="F:ATP binding"/>
    <property type="evidence" value="ECO:0007669"/>
    <property type="project" value="UniProtKB-KW"/>
</dbReference>
<dbReference type="InterPro" id="IPR000719">
    <property type="entry name" value="Prot_kinase_dom"/>
</dbReference>
<evidence type="ECO:0000313" key="9">
    <source>
        <dbReference type="Proteomes" id="UP000799779"/>
    </source>
</evidence>
<evidence type="ECO:0000256" key="1">
    <source>
        <dbReference type="ARBA" id="ARBA00006529"/>
    </source>
</evidence>
<dbReference type="PROSITE" id="PS00108">
    <property type="entry name" value="PROTEIN_KINASE_ST"/>
    <property type="match status" value="1"/>
</dbReference>
<evidence type="ECO:0000256" key="6">
    <source>
        <dbReference type="ARBA" id="ARBA00022840"/>
    </source>
</evidence>
<accession>A0A6A5WEF3</accession>
<dbReference type="Gene3D" id="1.10.510.10">
    <property type="entry name" value="Transferase(Phosphotransferase) domain 1"/>
    <property type="match status" value="1"/>
</dbReference>
<dbReference type="CDD" id="cd00180">
    <property type="entry name" value="PKc"/>
    <property type="match status" value="1"/>
</dbReference>
<feature type="non-terminal residue" evidence="8">
    <location>
        <position position="1"/>
    </location>
</feature>
<dbReference type="EMBL" id="ML977595">
    <property type="protein sequence ID" value="KAF1999478.1"/>
    <property type="molecule type" value="Genomic_DNA"/>
</dbReference>
<evidence type="ECO:0000256" key="3">
    <source>
        <dbReference type="ARBA" id="ARBA00022679"/>
    </source>
</evidence>
<dbReference type="InterPro" id="IPR011009">
    <property type="entry name" value="Kinase-like_dom_sf"/>
</dbReference>
<dbReference type="Proteomes" id="UP000799779">
    <property type="component" value="Unassembled WGS sequence"/>
</dbReference>
<evidence type="ECO:0000259" key="7">
    <source>
        <dbReference type="PROSITE" id="PS50011"/>
    </source>
</evidence>
<dbReference type="PROSITE" id="PS50011">
    <property type="entry name" value="PROTEIN_KINASE_DOM"/>
    <property type="match status" value="1"/>
</dbReference>
<sequence length="194" mass="21682">FDILSRLGSGGYGQVDKIVSKVSFRQYALKRIRRRTAFGNNSKEAMKSFMSEIQIVKSLKHRHVIRYIGSYTDKTYLGLVMSSIDRLHDQALAAEMRSTLRTYFGCLAAALTYLHDSLIRHKDIKPQNILVDKGNVLLTDFGLSRDFADDVGSTTSGITPASPRYSPPEVAAYEARNTSADVWSLGCVFFEMVA</sequence>
<evidence type="ECO:0000256" key="4">
    <source>
        <dbReference type="ARBA" id="ARBA00022741"/>
    </source>
</evidence>
<keyword evidence="3" id="KW-0808">Transferase</keyword>
<protein>
    <submittedName>
        <fullName evidence="8">Kinase-like protein</fullName>
    </submittedName>
</protein>
<feature type="non-terminal residue" evidence="8">
    <location>
        <position position="194"/>
    </location>
</feature>
<keyword evidence="9" id="KW-1185">Reference proteome</keyword>
<dbReference type="GO" id="GO:0004674">
    <property type="term" value="F:protein serine/threonine kinase activity"/>
    <property type="evidence" value="ECO:0007669"/>
    <property type="project" value="UniProtKB-KW"/>
</dbReference>
<dbReference type="SMART" id="SM00220">
    <property type="entry name" value="S_TKc"/>
    <property type="match status" value="1"/>
</dbReference>
<dbReference type="PANTHER" id="PTHR11584">
    <property type="entry name" value="SERINE/THREONINE PROTEIN KINASE"/>
    <property type="match status" value="1"/>
</dbReference>
<gene>
    <name evidence="8" type="ORF">P154DRAFT_378483</name>
</gene>
<dbReference type="SUPFAM" id="SSF56112">
    <property type="entry name" value="Protein kinase-like (PK-like)"/>
    <property type="match status" value="1"/>
</dbReference>
<dbReference type="PANTHER" id="PTHR11584:SF369">
    <property type="entry name" value="MITOGEN-ACTIVATED PROTEIN KINASE KINASE KINASE 19-RELATED"/>
    <property type="match status" value="1"/>
</dbReference>
<feature type="domain" description="Protein kinase" evidence="7">
    <location>
        <begin position="1"/>
        <end position="194"/>
    </location>
</feature>
<keyword evidence="5 8" id="KW-0418">Kinase</keyword>
<keyword evidence="2" id="KW-0723">Serine/threonine-protein kinase</keyword>